<dbReference type="AlphaFoldDB" id="A0ABD5VH16"/>
<sequence>MSATDVTRSRSDRLYRALTYPLLSAGTTAAAVGVAAATYVVLVASANPTAVATALSASAGTVDDLLVAYTVGTVDAAGWLGLALTVAYAVLAGVTTVVVASTVRRGAGGTENLLGVAPGVLAAGCASCGAGVLPLLGVAGAYALFPFAGNLVRAVGVLALLFALARTGDPRRCDI</sequence>
<keyword evidence="1" id="KW-0812">Transmembrane</keyword>
<keyword evidence="3" id="KW-1185">Reference proteome</keyword>
<proteinExistence type="predicted"/>
<protein>
    <submittedName>
        <fullName evidence="2">Uncharacterized protein</fullName>
    </submittedName>
</protein>
<keyword evidence="1" id="KW-1133">Transmembrane helix</keyword>
<gene>
    <name evidence="2" type="ORF">ACFQGB_10185</name>
</gene>
<feature type="transmembrane region" description="Helical" evidence="1">
    <location>
        <begin position="113"/>
        <end position="136"/>
    </location>
</feature>
<evidence type="ECO:0000313" key="2">
    <source>
        <dbReference type="EMBL" id="MFC6953231.1"/>
    </source>
</evidence>
<feature type="transmembrane region" description="Helical" evidence="1">
    <location>
        <begin position="142"/>
        <end position="165"/>
    </location>
</feature>
<organism evidence="2 3">
    <name type="scientific">Halorubellus litoreus</name>
    <dbReference type="NCBI Taxonomy" id="755308"/>
    <lineage>
        <taxon>Archaea</taxon>
        <taxon>Methanobacteriati</taxon>
        <taxon>Methanobacteriota</taxon>
        <taxon>Stenosarchaea group</taxon>
        <taxon>Halobacteria</taxon>
        <taxon>Halobacteriales</taxon>
        <taxon>Halorubellaceae</taxon>
        <taxon>Halorubellus</taxon>
    </lineage>
</organism>
<comment type="caution">
    <text evidence="2">The sequence shown here is derived from an EMBL/GenBank/DDBJ whole genome shotgun (WGS) entry which is preliminary data.</text>
</comment>
<name>A0ABD5VH16_9EURY</name>
<evidence type="ECO:0000313" key="3">
    <source>
        <dbReference type="Proteomes" id="UP001596395"/>
    </source>
</evidence>
<reference evidence="2 3" key="1">
    <citation type="journal article" date="2019" name="Int. J. Syst. Evol. Microbiol.">
        <title>The Global Catalogue of Microorganisms (GCM) 10K type strain sequencing project: providing services to taxonomists for standard genome sequencing and annotation.</title>
        <authorList>
            <consortium name="The Broad Institute Genomics Platform"/>
            <consortium name="The Broad Institute Genome Sequencing Center for Infectious Disease"/>
            <person name="Wu L."/>
            <person name="Ma J."/>
        </authorList>
    </citation>
    <scope>NUCLEOTIDE SEQUENCE [LARGE SCALE GENOMIC DNA]</scope>
    <source>
        <strain evidence="2 3">GX26</strain>
    </source>
</reference>
<accession>A0ABD5VH16</accession>
<dbReference type="Proteomes" id="UP001596395">
    <property type="component" value="Unassembled WGS sequence"/>
</dbReference>
<keyword evidence="1" id="KW-0472">Membrane</keyword>
<feature type="transmembrane region" description="Helical" evidence="1">
    <location>
        <begin position="76"/>
        <end position="101"/>
    </location>
</feature>
<dbReference type="RefSeq" id="WP_336350194.1">
    <property type="nucleotide sequence ID" value="NZ_JAZAQL010000002.1"/>
</dbReference>
<evidence type="ECO:0000256" key="1">
    <source>
        <dbReference type="SAM" id="Phobius"/>
    </source>
</evidence>
<dbReference type="EMBL" id="JBHSXN010000002">
    <property type="protein sequence ID" value="MFC6953231.1"/>
    <property type="molecule type" value="Genomic_DNA"/>
</dbReference>
<feature type="transmembrane region" description="Helical" evidence="1">
    <location>
        <begin position="20"/>
        <end position="42"/>
    </location>
</feature>